<name>A0AC35TP69_9BILA</name>
<sequence length="507" mass="59708">MGAKYPWACGRDDHLRLETLHYVAQTITNTHGIYRKEHSPPQDSVNEEGTDLNHGNVKTIHLPFFKIIHLQMEDKTDRTSESDSPSELSDTEVELIPIIMPGQKSSWEAGNIWQKLYIILRTPFRMLFCISNVTVFFFTYFGFILPVMWARSAWPRLYWFSEGLLYRRLQGFIAYWGYTAGYDVYEYGEDVTQYCERDRVLLMCNHQSTADVPILMAAFQNKGVATRKLVWLMDIMFRWTPFGVIGRCHGDFFIQQGKKTRDTFILKLKDHLRKTFWDRDRRWLVIFVEGGFFYKRIKDSQAYAKKNGFPHTSHVTLPRYGAVKAILEEIGPKCNRDSDNCGNSDNESDLVKKTSHSGFEQFKQKIKDVRDKKSVKEGRPPIEYVIDATIAYPNRIPLSIITLCFGTREKCDIAVHYRVFKASEIPFNDEIALRDWMYKVYQEKDQLLDNYYHTGKFSDNDKKRRVVFEWSNIIYQYTFWIIAFLIQYQAYTWLGSHCLDLLLSPFR</sequence>
<evidence type="ECO:0000313" key="1">
    <source>
        <dbReference type="Proteomes" id="UP000095286"/>
    </source>
</evidence>
<organism evidence="1 2">
    <name type="scientific">Rhabditophanes sp. KR3021</name>
    <dbReference type="NCBI Taxonomy" id="114890"/>
    <lineage>
        <taxon>Eukaryota</taxon>
        <taxon>Metazoa</taxon>
        <taxon>Ecdysozoa</taxon>
        <taxon>Nematoda</taxon>
        <taxon>Chromadorea</taxon>
        <taxon>Rhabditida</taxon>
        <taxon>Tylenchina</taxon>
        <taxon>Panagrolaimomorpha</taxon>
        <taxon>Strongyloidoidea</taxon>
        <taxon>Alloionematidae</taxon>
        <taxon>Rhabditophanes</taxon>
    </lineage>
</organism>
<protein>
    <submittedName>
        <fullName evidence="2">PlsC domain-containing protein</fullName>
    </submittedName>
</protein>
<accession>A0AC35TP69</accession>
<dbReference type="Proteomes" id="UP000095286">
    <property type="component" value="Unplaced"/>
</dbReference>
<evidence type="ECO:0000313" key="2">
    <source>
        <dbReference type="WBParaSite" id="RSKR_0000256100.1"/>
    </source>
</evidence>
<proteinExistence type="predicted"/>
<dbReference type="WBParaSite" id="RSKR_0000256100.1">
    <property type="protein sequence ID" value="RSKR_0000256100.1"/>
    <property type="gene ID" value="RSKR_0000256100"/>
</dbReference>
<reference evidence="2" key="1">
    <citation type="submission" date="2016-11" db="UniProtKB">
        <authorList>
            <consortium name="WormBaseParasite"/>
        </authorList>
    </citation>
    <scope>IDENTIFICATION</scope>
    <source>
        <strain evidence="2">KR3021</strain>
    </source>
</reference>